<evidence type="ECO:0000256" key="3">
    <source>
        <dbReference type="SAM" id="MobiDB-lite"/>
    </source>
</evidence>
<dbReference type="RefSeq" id="WP_225564876.1">
    <property type="nucleotide sequence ID" value="NZ_JAIXCQ010000004.1"/>
</dbReference>
<dbReference type="InterPro" id="IPR036291">
    <property type="entry name" value="NAD(P)-bd_dom_sf"/>
</dbReference>
<dbReference type="SUPFAM" id="SSF51735">
    <property type="entry name" value="NAD(P)-binding Rossmann-fold domains"/>
    <property type="match status" value="1"/>
</dbReference>
<accession>A0ABS7ZDI7</accession>
<gene>
    <name evidence="4" type="ORF">LEP48_06995</name>
</gene>
<dbReference type="CDD" id="cd05233">
    <property type="entry name" value="SDR_c"/>
    <property type="match status" value="1"/>
</dbReference>
<keyword evidence="2" id="KW-0560">Oxidoreductase</keyword>
<dbReference type="PROSITE" id="PS00061">
    <property type="entry name" value="ADH_SHORT"/>
    <property type="match status" value="1"/>
</dbReference>
<dbReference type="Gene3D" id="3.40.50.720">
    <property type="entry name" value="NAD(P)-binding Rossmann-like Domain"/>
    <property type="match status" value="1"/>
</dbReference>
<feature type="region of interest" description="Disordered" evidence="3">
    <location>
        <begin position="267"/>
        <end position="293"/>
    </location>
</feature>
<name>A0ABS7ZDI7_9MICO</name>
<comment type="similarity">
    <text evidence="1">Belongs to the short-chain dehydrogenases/reductases (SDR) family.</text>
</comment>
<organism evidence="4 5">
    <name type="scientific">Isoptericola luteus</name>
    <dbReference type="NCBI Taxonomy" id="2879484"/>
    <lineage>
        <taxon>Bacteria</taxon>
        <taxon>Bacillati</taxon>
        <taxon>Actinomycetota</taxon>
        <taxon>Actinomycetes</taxon>
        <taxon>Micrococcales</taxon>
        <taxon>Promicromonosporaceae</taxon>
        <taxon>Isoptericola</taxon>
    </lineage>
</organism>
<evidence type="ECO:0000256" key="1">
    <source>
        <dbReference type="ARBA" id="ARBA00006484"/>
    </source>
</evidence>
<comment type="caution">
    <text evidence="4">The sequence shown here is derived from an EMBL/GenBank/DDBJ whole genome shotgun (WGS) entry which is preliminary data.</text>
</comment>
<dbReference type="Pfam" id="PF00106">
    <property type="entry name" value="adh_short"/>
    <property type="match status" value="1"/>
</dbReference>
<protein>
    <submittedName>
        <fullName evidence="4">SDR family oxidoreductase</fullName>
    </submittedName>
</protein>
<sequence>MADDARGAASVGVTTVAPASTALVTGATRGIGRAVALGLARAGLDVALLARDAGRLDDVADEVRGLGRTALVLPADVTDAHAVADAVRRAEAPVATGGLGGVDLLVNNAGRIDAEVPLWEADPDEWWAVVETNVRGPFLLSRAVVPRMLARGGGRVVELASGASTHEISASTAYNVSKTALLRLGAGLHQAGHARGLRVFEVAPGTVATDMTASMPMHAGRADWTPVEATVDMVTAIARGELDACSGWYLRVTHDTPDSLRALAAEASAPAARRLRAQPAGPGDPLGPDLVGR</sequence>
<evidence type="ECO:0000313" key="5">
    <source>
        <dbReference type="Proteomes" id="UP001319870"/>
    </source>
</evidence>
<dbReference type="InterPro" id="IPR020904">
    <property type="entry name" value="Sc_DH/Rdtase_CS"/>
</dbReference>
<dbReference type="EMBL" id="JAIXCQ010000004">
    <property type="protein sequence ID" value="MCA5893101.1"/>
    <property type="molecule type" value="Genomic_DNA"/>
</dbReference>
<dbReference type="Proteomes" id="UP001319870">
    <property type="component" value="Unassembled WGS sequence"/>
</dbReference>
<dbReference type="PANTHER" id="PTHR44196:SF1">
    <property type="entry name" value="DEHYDROGENASE_REDUCTASE SDR FAMILY MEMBER 7B"/>
    <property type="match status" value="1"/>
</dbReference>
<evidence type="ECO:0000313" key="4">
    <source>
        <dbReference type="EMBL" id="MCA5893101.1"/>
    </source>
</evidence>
<proteinExistence type="inferred from homology"/>
<reference evidence="4 5" key="1">
    <citation type="submission" date="2021-09" db="EMBL/GenBank/DDBJ databases">
        <title>Isoptericola luteus sp. nov., a novel bacterium isolated from Harbin, the capital city of Heilongjiang province.</title>
        <authorList>
            <person name="Li J."/>
        </authorList>
    </citation>
    <scope>NUCLEOTIDE SEQUENCE [LARGE SCALE GENOMIC DNA]</scope>
    <source>
        <strain evidence="4 5">NEAU-Y5</strain>
    </source>
</reference>
<dbReference type="PRINTS" id="PR00081">
    <property type="entry name" value="GDHRDH"/>
</dbReference>
<keyword evidence="5" id="KW-1185">Reference proteome</keyword>
<dbReference type="InterPro" id="IPR002347">
    <property type="entry name" value="SDR_fam"/>
</dbReference>
<dbReference type="PANTHER" id="PTHR44196">
    <property type="entry name" value="DEHYDROGENASE/REDUCTASE SDR FAMILY MEMBER 7B"/>
    <property type="match status" value="1"/>
</dbReference>
<evidence type="ECO:0000256" key="2">
    <source>
        <dbReference type="ARBA" id="ARBA00023002"/>
    </source>
</evidence>